<comment type="caution">
    <text evidence="1">The sequence shown here is derived from an EMBL/GenBank/DDBJ whole genome shotgun (WGS) entry which is preliminary data.</text>
</comment>
<sequence length="59" mass="6563">MDTTCSSANQQQMDKVVTVLGKIFDEVLQSGFHGSAAVKIEITDGTIQHIRRKVERIEC</sequence>
<organism evidence="1">
    <name type="scientific">marine sediment metagenome</name>
    <dbReference type="NCBI Taxonomy" id="412755"/>
    <lineage>
        <taxon>unclassified sequences</taxon>
        <taxon>metagenomes</taxon>
        <taxon>ecological metagenomes</taxon>
    </lineage>
</organism>
<evidence type="ECO:0000313" key="1">
    <source>
        <dbReference type="EMBL" id="KKN09816.1"/>
    </source>
</evidence>
<name>A0A0F9Q9H7_9ZZZZ</name>
<dbReference type="EMBL" id="LAZR01004305">
    <property type="protein sequence ID" value="KKN09816.1"/>
    <property type="molecule type" value="Genomic_DNA"/>
</dbReference>
<reference evidence="1" key="1">
    <citation type="journal article" date="2015" name="Nature">
        <title>Complex archaea that bridge the gap between prokaryotes and eukaryotes.</title>
        <authorList>
            <person name="Spang A."/>
            <person name="Saw J.H."/>
            <person name="Jorgensen S.L."/>
            <person name="Zaremba-Niedzwiedzka K."/>
            <person name="Martijn J."/>
            <person name="Lind A.E."/>
            <person name="van Eijk R."/>
            <person name="Schleper C."/>
            <person name="Guy L."/>
            <person name="Ettema T.J."/>
        </authorList>
    </citation>
    <scope>NUCLEOTIDE SEQUENCE</scope>
</reference>
<accession>A0A0F9Q9H7</accession>
<gene>
    <name evidence="1" type="ORF">LCGC14_1042890</name>
</gene>
<proteinExistence type="predicted"/>
<protein>
    <submittedName>
        <fullName evidence="1">Uncharacterized protein</fullName>
    </submittedName>
</protein>
<dbReference type="AlphaFoldDB" id="A0A0F9Q9H7"/>